<comment type="caution">
    <text evidence="10">The sequence shown here is derived from an EMBL/GenBank/DDBJ whole genome shotgun (WGS) entry which is preliminary data.</text>
</comment>
<evidence type="ECO:0000256" key="5">
    <source>
        <dbReference type="ARBA" id="ARBA00022989"/>
    </source>
</evidence>
<evidence type="ECO:0000313" key="11">
    <source>
        <dbReference type="Proteomes" id="UP001055111"/>
    </source>
</evidence>
<keyword evidence="5 8" id="KW-1133">Transmembrane helix</keyword>
<evidence type="ECO:0000256" key="3">
    <source>
        <dbReference type="ARBA" id="ARBA00022448"/>
    </source>
</evidence>
<protein>
    <submittedName>
        <fullName evidence="10">MFS transporter</fullName>
    </submittedName>
</protein>
<feature type="transmembrane region" description="Helical" evidence="8">
    <location>
        <begin position="82"/>
        <end position="105"/>
    </location>
</feature>
<dbReference type="SUPFAM" id="SSF103473">
    <property type="entry name" value="MFS general substrate transporter"/>
    <property type="match status" value="1"/>
</dbReference>
<feature type="domain" description="Major facilitator superfamily (MFS) profile" evidence="9">
    <location>
        <begin position="1"/>
        <end position="405"/>
    </location>
</feature>
<proteinExistence type="inferred from homology"/>
<name>A0AA37IPB5_9BURK</name>
<dbReference type="Gene3D" id="1.20.1250.20">
    <property type="entry name" value="MFS general substrate transporter like domains"/>
    <property type="match status" value="1"/>
</dbReference>
<organism evidence="10 11">
    <name type="scientific">Caballeronia novacaledonica</name>
    <dbReference type="NCBI Taxonomy" id="1544861"/>
    <lineage>
        <taxon>Bacteria</taxon>
        <taxon>Pseudomonadati</taxon>
        <taxon>Pseudomonadota</taxon>
        <taxon>Betaproteobacteria</taxon>
        <taxon>Burkholderiales</taxon>
        <taxon>Burkholderiaceae</taxon>
        <taxon>Caballeronia</taxon>
    </lineage>
</organism>
<reference evidence="10" key="1">
    <citation type="submission" date="2022-09" db="EMBL/GenBank/DDBJ databases">
        <title>Isolation and characterization of 3-chlorobenzoate degrading bacteria from soils in Shizuoka.</title>
        <authorList>
            <person name="Ifat A."/>
            <person name="Ogawa N."/>
            <person name="Kimbara K."/>
            <person name="Moriuchi R."/>
            <person name="Dohra H."/>
            <person name="Shintani M."/>
        </authorList>
    </citation>
    <scope>NUCLEOTIDE SEQUENCE</scope>
    <source>
        <strain evidence="10">19CS4-2</strain>
    </source>
</reference>
<evidence type="ECO:0000256" key="6">
    <source>
        <dbReference type="ARBA" id="ARBA00023136"/>
    </source>
</evidence>
<dbReference type="InterPro" id="IPR036259">
    <property type="entry name" value="MFS_trans_sf"/>
</dbReference>
<dbReference type="AlphaFoldDB" id="A0AA37IPB5"/>
<dbReference type="InterPro" id="IPR005829">
    <property type="entry name" value="Sugar_transporter_CS"/>
</dbReference>
<dbReference type="GO" id="GO:0022857">
    <property type="term" value="F:transmembrane transporter activity"/>
    <property type="evidence" value="ECO:0007669"/>
    <property type="project" value="InterPro"/>
</dbReference>
<accession>A0AA37IPB5</accession>
<feature type="transmembrane region" description="Helical" evidence="8">
    <location>
        <begin position="31"/>
        <end position="51"/>
    </location>
</feature>
<keyword evidence="4 8" id="KW-0812">Transmembrane</keyword>
<evidence type="ECO:0000256" key="4">
    <source>
        <dbReference type="ARBA" id="ARBA00022692"/>
    </source>
</evidence>
<gene>
    <name evidence="10" type="ORF">CBA19CS42_36135</name>
</gene>
<feature type="transmembrane region" description="Helical" evidence="8">
    <location>
        <begin position="315"/>
        <end position="335"/>
    </location>
</feature>
<keyword evidence="3" id="KW-0813">Transport</keyword>
<dbReference type="EMBL" id="BPUS01000030">
    <property type="protein sequence ID" value="GJH30065.1"/>
    <property type="molecule type" value="Genomic_DNA"/>
</dbReference>
<comment type="subcellular location">
    <subcellularLocation>
        <location evidence="1">Membrane</location>
        <topology evidence="1">Multi-pass membrane protein</topology>
    </subcellularLocation>
</comment>
<dbReference type="InterPro" id="IPR005828">
    <property type="entry name" value="MFS_sugar_transport-like"/>
</dbReference>
<comment type="similarity">
    <text evidence="2">Belongs to the major facilitator superfamily. Sugar transporter (TC 2.A.1.1) family.</text>
</comment>
<dbReference type="PROSITE" id="PS50850">
    <property type="entry name" value="MFS"/>
    <property type="match status" value="1"/>
</dbReference>
<feature type="transmembrane region" description="Helical" evidence="8">
    <location>
        <begin position="291"/>
        <end position="309"/>
    </location>
</feature>
<feature type="transmembrane region" description="Helical" evidence="8">
    <location>
        <begin position="263"/>
        <end position="284"/>
    </location>
</feature>
<evidence type="ECO:0000256" key="2">
    <source>
        <dbReference type="ARBA" id="ARBA00010992"/>
    </source>
</evidence>
<evidence type="ECO:0000256" key="7">
    <source>
        <dbReference type="SAM" id="MobiDB-lite"/>
    </source>
</evidence>
<dbReference type="Pfam" id="PF00083">
    <property type="entry name" value="Sugar_tr"/>
    <property type="match status" value="1"/>
</dbReference>
<evidence type="ECO:0000256" key="1">
    <source>
        <dbReference type="ARBA" id="ARBA00004141"/>
    </source>
</evidence>
<keyword evidence="6 8" id="KW-0472">Membrane</keyword>
<feature type="region of interest" description="Disordered" evidence="7">
    <location>
        <begin position="410"/>
        <end position="430"/>
    </location>
</feature>
<feature type="transmembrane region" description="Helical" evidence="8">
    <location>
        <begin position="380"/>
        <end position="401"/>
    </location>
</feature>
<feature type="transmembrane region" description="Helical" evidence="8">
    <location>
        <begin position="58"/>
        <end position="76"/>
    </location>
</feature>
<dbReference type="PROSITE" id="PS00217">
    <property type="entry name" value="SUGAR_TRANSPORT_2"/>
    <property type="match status" value="1"/>
</dbReference>
<evidence type="ECO:0000256" key="8">
    <source>
        <dbReference type="SAM" id="Phobius"/>
    </source>
</evidence>
<feature type="transmembrane region" description="Helical" evidence="8">
    <location>
        <begin position="117"/>
        <end position="139"/>
    </location>
</feature>
<evidence type="ECO:0000259" key="9">
    <source>
        <dbReference type="PROSITE" id="PS50850"/>
    </source>
</evidence>
<evidence type="ECO:0000313" key="10">
    <source>
        <dbReference type="EMBL" id="GJH30065.1"/>
    </source>
</evidence>
<feature type="transmembrane region" description="Helical" evidence="8">
    <location>
        <begin position="145"/>
        <end position="162"/>
    </location>
</feature>
<dbReference type="RefSeq" id="WP_238217689.1">
    <property type="nucleotide sequence ID" value="NZ_BPUS01000030.1"/>
</dbReference>
<dbReference type="PROSITE" id="PS00216">
    <property type="entry name" value="SUGAR_TRANSPORT_1"/>
    <property type="match status" value="1"/>
</dbReference>
<dbReference type="GO" id="GO:0016020">
    <property type="term" value="C:membrane"/>
    <property type="evidence" value="ECO:0007669"/>
    <property type="project" value="UniProtKB-SubCell"/>
</dbReference>
<feature type="transmembrane region" description="Helical" evidence="8">
    <location>
        <begin position="356"/>
        <end position="374"/>
    </location>
</feature>
<feature type="transmembrane region" description="Helical" evidence="8">
    <location>
        <begin position="228"/>
        <end position="248"/>
    </location>
</feature>
<dbReference type="PANTHER" id="PTHR23511">
    <property type="entry name" value="SYNAPTIC VESICLE GLYCOPROTEIN 2"/>
    <property type="match status" value="1"/>
</dbReference>
<sequence length="430" mass="46473">MFFDSFDNTLSGGMLASMLHSGWSTLHLNSLFMSATFIGLTIGAALAGWMSDRYGRRFAYQFNLAIFGLMSLASALAPSMPWLIAIRFVMGIGLGAELVMGYGLIIEFVPPKQRGRYLGIMGLITGTGVFVPAMLGTFVIPYLGWRPLVVVGGVGTLWVWWLRRHLPESPRWLERVGRLAEAEEVMQGIEKAAGVQGSLPPVEETVKDEPRFVPVSVLFSKPVIRRTLLAVSANVVCLFGNYSLSAWLPTFFVSQGMSVAQSLMFNAAMMAGWIAGPLLLIFISDRIGRRWGMVTFGVLCAVFATTYPLLKSANLIIACGFLLVSAVSIFSNFALGGSPELFPTEYRFRGGGFAQMVGRVGLIGSPFIVMSLFARFGIAGVVLTIAAGYLAVALLMAVAGIETNQQSLEAIEPEASPTPEDTIPNTVPLR</sequence>
<dbReference type="Proteomes" id="UP001055111">
    <property type="component" value="Unassembled WGS sequence"/>
</dbReference>
<dbReference type="InterPro" id="IPR020846">
    <property type="entry name" value="MFS_dom"/>
</dbReference>